<dbReference type="GO" id="GO:0004134">
    <property type="term" value="F:4-alpha-glucanotransferase activity"/>
    <property type="evidence" value="ECO:0007669"/>
    <property type="project" value="InterPro"/>
</dbReference>
<dbReference type="NCBIfam" id="TIGR01561">
    <property type="entry name" value="gde_arch"/>
    <property type="match status" value="1"/>
</dbReference>
<gene>
    <name evidence="3" type="ORF">MNODULE_00420</name>
</gene>
<organism evidence="3 4">
    <name type="scientific">Candidatus Manganitrophus noduliformans</name>
    <dbReference type="NCBI Taxonomy" id="2606439"/>
    <lineage>
        <taxon>Bacteria</taxon>
        <taxon>Pseudomonadati</taxon>
        <taxon>Nitrospirota</taxon>
        <taxon>Nitrospiria</taxon>
        <taxon>Candidatus Troglogloeales</taxon>
        <taxon>Candidatus Manganitrophaceae</taxon>
        <taxon>Candidatus Manganitrophus</taxon>
    </lineage>
</organism>
<dbReference type="InterPro" id="IPR032790">
    <property type="entry name" value="GDE_C"/>
</dbReference>
<dbReference type="FunFam" id="1.50.10.10:FF:000073">
    <property type="entry name" value="Glycogen debranching enzyme, hypothetical (TreX-like)"/>
    <property type="match status" value="1"/>
</dbReference>
<feature type="domain" description="Glycogen debranching enzyme bacterial and archaeal type N-terminal" evidence="2">
    <location>
        <begin position="22"/>
        <end position="241"/>
    </location>
</feature>
<comment type="caution">
    <text evidence="3">The sequence shown here is derived from an EMBL/GenBank/DDBJ whole genome shotgun (WGS) entry which is preliminary data.</text>
</comment>
<accession>A0A7X6I9A9</accession>
<feature type="domain" description="Glycogen debranching enzyme C-terminal" evidence="1">
    <location>
        <begin position="308"/>
        <end position="663"/>
    </location>
</feature>
<dbReference type="InterPro" id="IPR006451">
    <property type="entry name" value="Glycogen_debranch_arc"/>
</dbReference>
<dbReference type="EMBL" id="VTOW01000001">
    <property type="protein sequence ID" value="NKE69216.1"/>
    <property type="molecule type" value="Genomic_DNA"/>
</dbReference>
<dbReference type="SUPFAM" id="SSF48208">
    <property type="entry name" value="Six-hairpin glycosidases"/>
    <property type="match status" value="1"/>
</dbReference>
<proteinExistence type="predicted"/>
<dbReference type="RefSeq" id="WP_168057534.1">
    <property type="nucleotide sequence ID" value="NZ_VTOW01000001.1"/>
</dbReference>
<dbReference type="InterPro" id="IPR010401">
    <property type="entry name" value="AGL/Gdb1"/>
</dbReference>
<protein>
    <submittedName>
        <fullName evidence="3">Glycogen debranching protein</fullName>
    </submittedName>
</protein>
<dbReference type="Pfam" id="PF06202">
    <property type="entry name" value="GDE_C"/>
    <property type="match status" value="1"/>
</dbReference>
<dbReference type="InterPro" id="IPR024742">
    <property type="entry name" value="Glycogen_debranch_N"/>
</dbReference>
<dbReference type="PANTHER" id="PTHR10569">
    <property type="entry name" value="GLYCOGEN DEBRANCHING ENZYME"/>
    <property type="match status" value="1"/>
</dbReference>
<name>A0A7X6I9A9_9BACT</name>
<dbReference type="Pfam" id="PF12439">
    <property type="entry name" value="GDE_N"/>
    <property type="match status" value="1"/>
</dbReference>
<reference evidence="3 4" key="1">
    <citation type="journal article" date="2020" name="Nature">
        <title>Bacterial chemolithoautotrophy via manganese oxidation.</title>
        <authorList>
            <person name="Yu H."/>
            <person name="Leadbetter J.R."/>
        </authorList>
    </citation>
    <scope>NUCLEOTIDE SEQUENCE [LARGE SCALE GENOMIC DNA]</scope>
    <source>
        <strain evidence="3 4">Mn-1</strain>
    </source>
</reference>
<evidence type="ECO:0000259" key="2">
    <source>
        <dbReference type="Pfam" id="PF12439"/>
    </source>
</evidence>
<dbReference type="Proteomes" id="UP000534783">
    <property type="component" value="Unassembled WGS sequence"/>
</dbReference>
<evidence type="ECO:0000259" key="1">
    <source>
        <dbReference type="Pfam" id="PF06202"/>
    </source>
</evidence>
<dbReference type="Gene3D" id="1.50.10.10">
    <property type="match status" value="1"/>
</dbReference>
<dbReference type="InterPro" id="IPR008928">
    <property type="entry name" value="6-hairpin_glycosidase_sf"/>
</dbReference>
<dbReference type="GO" id="GO:0005980">
    <property type="term" value="P:glycogen catabolic process"/>
    <property type="evidence" value="ECO:0007669"/>
    <property type="project" value="InterPro"/>
</dbReference>
<evidence type="ECO:0000313" key="3">
    <source>
        <dbReference type="EMBL" id="NKE69216.1"/>
    </source>
</evidence>
<dbReference type="GO" id="GO:0004135">
    <property type="term" value="F:amylo-alpha-1,6-glucosidase activity"/>
    <property type="evidence" value="ECO:0007669"/>
    <property type="project" value="InterPro"/>
</dbReference>
<sequence>MNEPILTFPWNRAQDPEFLRTREWLATNGLGGYASGTLLGIPTRRYHAHFVPNLPRRGRTVFLPRLDEEIVFPDRTVLFGGAERADETMEGESHRYLKAFRLEWMVPTWRFDLGDGFLEKRIIMPYSQNTVYVVYRLEGTKPVRMNLRPYVTFRGHDGPLRDDLKWPIPVRVFQGCCEFNLLEEAPSLKLCLRPSGRAFTFEEKSSGPLLYRVERDRGHDHLAELHSPGYFTVELFPGEPVALVASTEPWELLDLPPAAVFEAERRRHEKLLALAPSAARSGLTAQLALAADQFIVLPGSRLEEHALARASGDQVRTVIAGYHWFTDWGRDTMISLEGLTLCTGRHREAGAILRTFSHYLKDGLLPNLFPEGMRTALYHTVDATFWYFHAIDRYERVTGDQETLRALFPALKSVIAQHLKGTRFGIGVDPNDGLIRQGAPGLQLTWMDAKVGDWVVTPRRGKPVEIEALWYNALRLMALWAGEMGEPSQEYAELADRAYQSFNARFWYEPGRHLYDVIDGENGDDPSLRPNQIFAISLRFPVLVKERWRPVIDIVTERLLTPVGLRTLDPAHKDYRPRYFGDLRARDAAYHQGTVWAWLIGPFFDAWRKVHGDGPRAEALLKGFESHLYDNGIGTISEIFDAEPPHTGRGCIAQAWSVAEVFRAMVESKTADGLPPPKES</sequence>
<dbReference type="PANTHER" id="PTHR10569:SF2">
    <property type="entry name" value="GLYCOGEN DEBRANCHING ENZYME"/>
    <property type="match status" value="1"/>
</dbReference>
<keyword evidence="4" id="KW-1185">Reference proteome</keyword>
<dbReference type="InterPro" id="IPR012341">
    <property type="entry name" value="6hp_glycosidase-like_sf"/>
</dbReference>
<evidence type="ECO:0000313" key="4">
    <source>
        <dbReference type="Proteomes" id="UP000534783"/>
    </source>
</evidence>
<dbReference type="AlphaFoldDB" id="A0A7X6I9A9"/>